<evidence type="ECO:0008006" key="4">
    <source>
        <dbReference type="Google" id="ProtNLM"/>
    </source>
</evidence>
<keyword evidence="1" id="KW-0732">Signal</keyword>
<feature type="signal peptide" evidence="1">
    <location>
        <begin position="1"/>
        <end position="20"/>
    </location>
</feature>
<gene>
    <name evidence="2" type="ORF">GQ43DRAFT_177152</name>
</gene>
<proteinExistence type="predicted"/>
<evidence type="ECO:0000313" key="3">
    <source>
        <dbReference type="Proteomes" id="UP000799536"/>
    </source>
</evidence>
<keyword evidence="3" id="KW-1185">Reference proteome</keyword>
<organism evidence="2 3">
    <name type="scientific">Delitschia confertaspora ATCC 74209</name>
    <dbReference type="NCBI Taxonomy" id="1513339"/>
    <lineage>
        <taxon>Eukaryota</taxon>
        <taxon>Fungi</taxon>
        <taxon>Dikarya</taxon>
        <taxon>Ascomycota</taxon>
        <taxon>Pezizomycotina</taxon>
        <taxon>Dothideomycetes</taxon>
        <taxon>Pleosporomycetidae</taxon>
        <taxon>Pleosporales</taxon>
        <taxon>Delitschiaceae</taxon>
        <taxon>Delitschia</taxon>
    </lineage>
</organism>
<comment type="caution">
    <text evidence="2">The sequence shown here is derived from an EMBL/GenBank/DDBJ whole genome shotgun (WGS) entry which is preliminary data.</text>
</comment>
<dbReference type="Proteomes" id="UP000799536">
    <property type="component" value="Unassembled WGS sequence"/>
</dbReference>
<name>A0A9P4JTZ9_9PLEO</name>
<dbReference type="AlphaFoldDB" id="A0A9P4JTZ9"/>
<accession>A0A9P4JTZ9</accession>
<protein>
    <recommendedName>
        <fullName evidence="4">Secreted protein</fullName>
    </recommendedName>
</protein>
<feature type="chain" id="PRO_5040506432" description="Secreted protein" evidence="1">
    <location>
        <begin position="21"/>
        <end position="93"/>
    </location>
</feature>
<dbReference type="EMBL" id="ML993878">
    <property type="protein sequence ID" value="KAF2204356.1"/>
    <property type="molecule type" value="Genomic_DNA"/>
</dbReference>
<sequence length="93" mass="10269">MLRPTSTSLILLLFPVYTQGLSTFGRAGGSFFPPAWLAYAGRPGWATVVPISHTLRNLVDWARTIRCGQSITTNVWIVFGLSVMPRTTSYQPP</sequence>
<reference evidence="2" key="1">
    <citation type="journal article" date="2020" name="Stud. Mycol.">
        <title>101 Dothideomycetes genomes: a test case for predicting lifestyles and emergence of pathogens.</title>
        <authorList>
            <person name="Haridas S."/>
            <person name="Albert R."/>
            <person name="Binder M."/>
            <person name="Bloem J."/>
            <person name="Labutti K."/>
            <person name="Salamov A."/>
            <person name="Andreopoulos B."/>
            <person name="Baker S."/>
            <person name="Barry K."/>
            <person name="Bills G."/>
            <person name="Bluhm B."/>
            <person name="Cannon C."/>
            <person name="Castanera R."/>
            <person name="Culley D."/>
            <person name="Daum C."/>
            <person name="Ezra D."/>
            <person name="Gonzalez J."/>
            <person name="Henrissat B."/>
            <person name="Kuo A."/>
            <person name="Liang C."/>
            <person name="Lipzen A."/>
            <person name="Lutzoni F."/>
            <person name="Magnuson J."/>
            <person name="Mondo S."/>
            <person name="Nolan M."/>
            <person name="Ohm R."/>
            <person name="Pangilinan J."/>
            <person name="Park H.-J."/>
            <person name="Ramirez L."/>
            <person name="Alfaro M."/>
            <person name="Sun H."/>
            <person name="Tritt A."/>
            <person name="Yoshinaga Y."/>
            <person name="Zwiers L.-H."/>
            <person name="Turgeon B."/>
            <person name="Goodwin S."/>
            <person name="Spatafora J."/>
            <person name="Crous P."/>
            <person name="Grigoriev I."/>
        </authorList>
    </citation>
    <scope>NUCLEOTIDE SEQUENCE</scope>
    <source>
        <strain evidence="2">ATCC 74209</strain>
    </source>
</reference>
<evidence type="ECO:0000313" key="2">
    <source>
        <dbReference type="EMBL" id="KAF2204356.1"/>
    </source>
</evidence>
<evidence type="ECO:0000256" key="1">
    <source>
        <dbReference type="SAM" id="SignalP"/>
    </source>
</evidence>